<keyword evidence="7" id="KW-0862">Zinc</keyword>
<sequence length="761" mass="79545">MALYRKYRPARFADVVGQDQVTQPLTKALDAGRINHAYLFSGPRGCGKTSSARILARSLNCVEGPTSTPCGRCESCVSLAPGGPGNLDVMELDAASHNGVDDMRELRERAIYAPAESRYRVFIIDEAHMISNAGSNALLKVVEEPPEHLIFIFATTEPEKVIGTIRSRTHHYPFRLVAPPDMRSLIERIVTEEQVVVDPAVYPLVIQAGGGSPRDTLSILDQLLAGAGEDGLDYDSALPLLGVTDLTLIDDAVGALAAADAAALFGIVGRVIDSGHEPRRFAEDLLDRLRDLMIVAAVPDAFSQGLVDAPDDRQAILADQAKRFTGGRLPLLAEKLNDSLKDMRGATSQRLLLEIACAHMLVDAAPAPAPAAASSRDAAAAAAAAAVAAGSQARTQKQAASSPQGKPWERRPEAPKAEPQPQHKPEPAPQPAPSPQPKPKAEPKLAPTPKPAPTPEPAPTPDGPTAADVVAAWADIRRDIAETNKVAAIMLAEAKVLGVREDTLVLGHNTGALAQRINAESNNKDIVTAVSKRFDVSWQVRCVVGTDPAAAGFDGSPAPSSPRQPRRVGNTAAARDNEGKNSGDASDATTTAPSPGQGASAGDGWGAPAAVGAGAPASASAEPSTVAASPAAPAPQQSAPAERPTAPATSPRPAAPAPDDWRSRIQQASAHAAQAEKQRSASTFSSGAPLPPEPSFPEDAPPEEMGTDRPSMPTPPAPSLSREQEEQMMASEAQEPGQRDHRDGMQVAVDLVEAELGARRV</sequence>
<feature type="domain" description="AAA+ ATPase" evidence="13">
    <location>
        <begin position="34"/>
        <end position="200"/>
    </location>
</feature>
<dbReference type="PATRIC" id="fig|1072256.5.peg.127"/>
<dbReference type="InterPro" id="IPR003593">
    <property type="entry name" value="AAA+_ATPase"/>
</dbReference>
<protein>
    <recommendedName>
        <fullName evidence="11">DNA polymerase III subunit gamma/tau</fullName>
        <ecNumber evidence="11">2.7.7.7</ecNumber>
    </recommendedName>
</protein>
<dbReference type="GO" id="GO:0005524">
    <property type="term" value="F:ATP binding"/>
    <property type="evidence" value="ECO:0007669"/>
    <property type="project" value="UniProtKB-KW"/>
</dbReference>
<dbReference type="KEGG" id="cut:CUTER_00690"/>
<dbReference type="InterPro" id="IPR008921">
    <property type="entry name" value="DNA_pol3_clamp-load_cplx_C"/>
</dbReference>
<dbReference type="GO" id="GO:0006261">
    <property type="term" value="P:DNA-templated DNA replication"/>
    <property type="evidence" value="ECO:0007669"/>
    <property type="project" value="TreeGrafter"/>
</dbReference>
<dbReference type="InterPro" id="IPR022754">
    <property type="entry name" value="DNA_pol_III_gamma-3"/>
</dbReference>
<feature type="compositionally biased region" description="Polar residues" evidence="12">
    <location>
        <begin position="583"/>
        <end position="594"/>
    </location>
</feature>
<dbReference type="FunFam" id="3.40.50.300:FF:000014">
    <property type="entry name" value="DNA polymerase III subunit gamma/tau"/>
    <property type="match status" value="1"/>
</dbReference>
<keyword evidence="3 11" id="KW-0548">Nucleotidyltransferase</keyword>
<dbReference type="InterPro" id="IPR050238">
    <property type="entry name" value="DNA_Rep/Repair_Clamp_Loader"/>
</dbReference>
<evidence type="ECO:0000256" key="7">
    <source>
        <dbReference type="ARBA" id="ARBA00022833"/>
    </source>
</evidence>
<dbReference type="GO" id="GO:0046872">
    <property type="term" value="F:metal ion binding"/>
    <property type="evidence" value="ECO:0007669"/>
    <property type="project" value="UniProtKB-KW"/>
</dbReference>
<evidence type="ECO:0000256" key="2">
    <source>
        <dbReference type="ARBA" id="ARBA00022679"/>
    </source>
</evidence>
<keyword evidence="2 11" id="KW-0808">Transferase</keyword>
<dbReference type="Proteomes" id="UP000035548">
    <property type="component" value="Chromosome"/>
</dbReference>
<dbReference type="GO" id="GO:0003677">
    <property type="term" value="F:DNA binding"/>
    <property type="evidence" value="ECO:0007669"/>
    <property type="project" value="InterPro"/>
</dbReference>
<dbReference type="GO" id="GO:0009360">
    <property type="term" value="C:DNA polymerase III complex"/>
    <property type="evidence" value="ECO:0007669"/>
    <property type="project" value="InterPro"/>
</dbReference>
<evidence type="ECO:0000256" key="4">
    <source>
        <dbReference type="ARBA" id="ARBA00022705"/>
    </source>
</evidence>
<dbReference type="Gene3D" id="3.40.50.300">
    <property type="entry name" value="P-loop containing nucleotide triphosphate hydrolases"/>
    <property type="match status" value="1"/>
</dbReference>
<evidence type="ECO:0000256" key="11">
    <source>
        <dbReference type="RuleBase" id="RU364063"/>
    </source>
</evidence>
<dbReference type="Pfam" id="PF12169">
    <property type="entry name" value="DNA_pol3_gamma3"/>
    <property type="match status" value="1"/>
</dbReference>
<dbReference type="InterPro" id="IPR045085">
    <property type="entry name" value="HLD_clamp_pol_III_gamma_tau"/>
</dbReference>
<dbReference type="EC" id="2.7.7.7" evidence="11"/>
<dbReference type="EMBL" id="CP011546">
    <property type="protein sequence ID" value="AKK10160.1"/>
    <property type="molecule type" value="Genomic_DNA"/>
</dbReference>
<dbReference type="Pfam" id="PF22608">
    <property type="entry name" value="DNAX_ATPase_lid"/>
    <property type="match status" value="1"/>
</dbReference>
<keyword evidence="8 11" id="KW-0067">ATP-binding</keyword>
<dbReference type="Gene3D" id="1.10.8.60">
    <property type="match status" value="1"/>
</dbReference>
<dbReference type="GO" id="GO:0003887">
    <property type="term" value="F:DNA-directed DNA polymerase activity"/>
    <property type="evidence" value="ECO:0007669"/>
    <property type="project" value="UniProtKB-KW"/>
</dbReference>
<dbReference type="InterPro" id="IPR012763">
    <property type="entry name" value="DNA_pol_III_sug/sutau_N"/>
</dbReference>
<dbReference type="NCBIfam" id="NF005846">
    <property type="entry name" value="PRK07764.1-6"/>
    <property type="match status" value="1"/>
</dbReference>
<accession>A0A0G3HBV0</accession>
<dbReference type="PANTHER" id="PTHR11669">
    <property type="entry name" value="REPLICATION FACTOR C / DNA POLYMERASE III GAMMA-TAU SUBUNIT"/>
    <property type="match status" value="1"/>
</dbReference>
<feature type="compositionally biased region" description="Basic and acidic residues" evidence="12">
    <location>
        <begin position="407"/>
        <end position="426"/>
    </location>
</feature>
<keyword evidence="4 11" id="KW-0235">DNA replication</keyword>
<dbReference type="Gene3D" id="1.20.272.10">
    <property type="match status" value="1"/>
</dbReference>
<comment type="catalytic activity">
    <reaction evidence="10 11">
        <text>DNA(n) + a 2'-deoxyribonucleoside 5'-triphosphate = DNA(n+1) + diphosphate</text>
        <dbReference type="Rhea" id="RHEA:22508"/>
        <dbReference type="Rhea" id="RHEA-COMP:17339"/>
        <dbReference type="Rhea" id="RHEA-COMP:17340"/>
        <dbReference type="ChEBI" id="CHEBI:33019"/>
        <dbReference type="ChEBI" id="CHEBI:61560"/>
        <dbReference type="ChEBI" id="CHEBI:173112"/>
        <dbReference type="EC" id="2.7.7.7"/>
    </reaction>
</comment>
<proteinExistence type="inferred from homology"/>
<reference evidence="15" key="2">
    <citation type="submission" date="2015-05" db="EMBL/GenBank/DDBJ databases">
        <title>Complete genome sequence of Corynebacterium uterequi DSM 45634, isolated from the uterus of a maiden mare.</title>
        <authorList>
            <person name="Ruckert C."/>
            <person name="Albersmeier A."/>
            <person name="Winkler A."/>
            <person name="Tauch A."/>
        </authorList>
    </citation>
    <scope>NUCLEOTIDE SEQUENCE [LARGE SCALE GENOMIC DNA]</scope>
    <source>
        <strain evidence="15">DSM 45634</strain>
    </source>
</reference>
<feature type="region of interest" description="Disordered" evidence="12">
    <location>
        <begin position="391"/>
        <end position="466"/>
    </location>
</feature>
<evidence type="ECO:0000313" key="15">
    <source>
        <dbReference type="Proteomes" id="UP000035548"/>
    </source>
</evidence>
<name>A0A0G3HBV0_9CORY</name>
<keyword evidence="9 11" id="KW-0239">DNA-directed DNA polymerase</keyword>
<dbReference type="NCBIfam" id="TIGR02397">
    <property type="entry name" value="dnaX_nterm"/>
    <property type="match status" value="1"/>
</dbReference>
<evidence type="ECO:0000256" key="1">
    <source>
        <dbReference type="ARBA" id="ARBA00006360"/>
    </source>
</evidence>
<evidence type="ECO:0000313" key="14">
    <source>
        <dbReference type="EMBL" id="AKK10160.1"/>
    </source>
</evidence>
<comment type="similarity">
    <text evidence="1 11">Belongs to the DnaX/STICHEL family.</text>
</comment>
<evidence type="ECO:0000256" key="3">
    <source>
        <dbReference type="ARBA" id="ARBA00022695"/>
    </source>
</evidence>
<evidence type="ECO:0000256" key="5">
    <source>
        <dbReference type="ARBA" id="ARBA00022723"/>
    </source>
</evidence>
<comment type="function">
    <text evidence="11">DNA polymerase III is a complex, multichain enzyme responsible for most of the replicative synthesis in bacteria. This DNA polymerase also exhibits 3' to 5' exonuclease activity.</text>
</comment>
<comment type="subunit">
    <text evidence="11">DNA polymerase III contains a core (composed of alpha, epsilon and theta chains) that associates with a tau subunit. This core dimerizes to form the POLIII' complex. PolIII' associates with the gamma complex (composed of gamma, delta, delta', psi and chi chains) and with the beta chain to form the complete DNA polymerase III complex.</text>
</comment>
<feature type="region of interest" description="Disordered" evidence="12">
    <location>
        <begin position="549"/>
        <end position="746"/>
    </location>
</feature>
<dbReference type="OrthoDB" id="9810148at2"/>
<reference evidence="14 15" key="1">
    <citation type="journal article" date="2015" name="Genome Announc.">
        <title>Virulence Factor Genes Detected in the Complete Genome Sequence of Corynebacterium uterequi DSM 45634, Isolated from the Uterus of a Maiden Mare.</title>
        <authorList>
            <person name="Ruckert C."/>
            <person name="Kriete M."/>
            <person name="Jaenicke S."/>
            <person name="Winkler A."/>
            <person name="Tauch A."/>
        </authorList>
    </citation>
    <scope>NUCLEOTIDE SEQUENCE [LARGE SCALE GENOMIC DNA]</scope>
    <source>
        <strain evidence="14 15">DSM 45634</strain>
    </source>
</reference>
<dbReference type="CDD" id="cd18137">
    <property type="entry name" value="HLD_clamp_pol_III_gamma_tau"/>
    <property type="match status" value="1"/>
</dbReference>
<keyword evidence="5" id="KW-0479">Metal-binding</keyword>
<evidence type="ECO:0000256" key="8">
    <source>
        <dbReference type="ARBA" id="ARBA00022840"/>
    </source>
</evidence>
<dbReference type="PANTHER" id="PTHR11669:SF0">
    <property type="entry name" value="PROTEIN STICHEL-LIKE 2"/>
    <property type="match status" value="1"/>
</dbReference>
<evidence type="ECO:0000259" key="13">
    <source>
        <dbReference type="SMART" id="SM00382"/>
    </source>
</evidence>
<dbReference type="SUPFAM" id="SSF48019">
    <property type="entry name" value="post-AAA+ oligomerization domain-like"/>
    <property type="match status" value="1"/>
</dbReference>
<dbReference type="AlphaFoldDB" id="A0A0G3HBV0"/>
<dbReference type="SMART" id="SM00382">
    <property type="entry name" value="AAA"/>
    <property type="match status" value="1"/>
</dbReference>
<dbReference type="SUPFAM" id="SSF52540">
    <property type="entry name" value="P-loop containing nucleoside triphosphate hydrolases"/>
    <property type="match status" value="1"/>
</dbReference>
<evidence type="ECO:0000256" key="10">
    <source>
        <dbReference type="ARBA" id="ARBA00049244"/>
    </source>
</evidence>
<organism evidence="14 15">
    <name type="scientific">Corynebacterium uterequi</name>
    <dbReference type="NCBI Taxonomy" id="1072256"/>
    <lineage>
        <taxon>Bacteria</taxon>
        <taxon>Bacillati</taxon>
        <taxon>Actinomycetota</taxon>
        <taxon>Actinomycetes</taxon>
        <taxon>Mycobacteriales</taxon>
        <taxon>Corynebacteriaceae</taxon>
        <taxon>Corynebacterium</taxon>
    </lineage>
</organism>
<feature type="compositionally biased region" description="Low complexity" evidence="12">
    <location>
        <begin position="607"/>
        <end position="652"/>
    </location>
</feature>
<dbReference type="InterPro" id="IPR027417">
    <property type="entry name" value="P-loop_NTPase"/>
</dbReference>
<dbReference type="RefSeq" id="WP_047258806.1">
    <property type="nucleotide sequence ID" value="NZ_CP011546.1"/>
</dbReference>
<evidence type="ECO:0000256" key="9">
    <source>
        <dbReference type="ARBA" id="ARBA00022932"/>
    </source>
</evidence>
<keyword evidence="15" id="KW-1185">Reference proteome</keyword>
<feature type="compositionally biased region" description="Pro residues" evidence="12">
    <location>
        <begin position="427"/>
        <end position="438"/>
    </location>
</feature>
<dbReference type="STRING" id="1072256.CUTER_00690"/>
<feature type="compositionally biased region" description="Polar residues" evidence="12">
    <location>
        <begin position="394"/>
        <end position="404"/>
    </location>
</feature>
<gene>
    <name evidence="11 14" type="primary">dnaX</name>
    <name evidence="14" type="ORF">CUTER_00690</name>
</gene>
<dbReference type="NCBIfam" id="NF011513">
    <property type="entry name" value="PRK14952.1"/>
    <property type="match status" value="1"/>
</dbReference>
<keyword evidence="6 11" id="KW-0547">Nucleotide-binding</keyword>
<evidence type="ECO:0000256" key="6">
    <source>
        <dbReference type="ARBA" id="ARBA00022741"/>
    </source>
</evidence>
<dbReference type="Pfam" id="PF13177">
    <property type="entry name" value="DNA_pol3_delta2"/>
    <property type="match status" value="1"/>
</dbReference>
<dbReference type="CDD" id="cd00009">
    <property type="entry name" value="AAA"/>
    <property type="match status" value="1"/>
</dbReference>
<feature type="compositionally biased region" description="Pro residues" evidence="12">
    <location>
        <begin position="446"/>
        <end position="462"/>
    </location>
</feature>
<evidence type="ECO:0000256" key="12">
    <source>
        <dbReference type="SAM" id="MobiDB-lite"/>
    </source>
</evidence>